<dbReference type="Proteomes" id="UP000570166">
    <property type="component" value="Unassembled WGS sequence"/>
</dbReference>
<dbReference type="InterPro" id="IPR011050">
    <property type="entry name" value="Pectin_lyase_fold/virulence"/>
</dbReference>
<proteinExistence type="predicted"/>
<dbReference type="EMBL" id="JACEIB010000027">
    <property type="protein sequence ID" value="MBA2935957.1"/>
    <property type="molecule type" value="Genomic_DNA"/>
</dbReference>
<sequence length="911" mass="95258">MTNAAVVSVIDRATMKTITGAAIGQCVILTEAARSGVFRWDPMVSIDWRSIDSQEGIFVFPSQSADGAWVRIYSGALDVTWFGAVGDCPDLSELSPSADQSAISAAVASATDDWNYIQVALRVAFKLGGGVVDVGREGRIHRVTLNLAQPALAVGANTTLRGIDGGRIELDPSQITNWKSNHWTVPAGTGVAMLYGTIGAGDPMTGCRPTPATPTGPNGSLVGVGAVDGQAAYPASSMTLDRMIGCVRFVGLDIRCHQRVNWRGWPATGPDAQDWRLAGITNYFTYDSEVVDCHVHGVPNTGINFFGGFNRKIENCRTSFCGFGAQLGGSCNGVQIAPAWIADNPEISSHDDRIINIISRYTKDSGVAFGYSRGIIIDEITSKGDHDQVIEGIFPSNVSVDNEISITNVSFDGQHDICLLAKTANVGDLTVTLNDAFMVQPNDTGTNDRYLFIKGAGSGGSDGPFAIVGTDLVNNVVTLGASIQAAIPAGTPCYTRARRVIGLGTGNRGRVNISAVRGHSIYGVFSLFDCIWKYDTSVDPNNHTTNPVTDKPSYASFTDIEVSDFYCASTTALISSTASHTVINGLRAFSVSGTDACYAVNLSGGLVSAVITGVDIDPGLTVFAQLGSTTGISTVRIYDNVVRGTHQSAIVLRATSSADHILIEDNVFINLNASGAYNSGVLQIYEPTSKISSLVVRRNKVTAVRAMGRPISFAQPASSYSNVGFLTSVTVEGNDWGGASAMGMFGSYGSGGGNYDPYIAASFDNSTNYAGSVIDRNNELAGQRQLRQSSSTIGGTYGKGDRIDYSDPLAGSAPGAICTISGTFGAIPGGTTVSATSGGAYQTLTLSSVAGLVPGSWINVGSSGLNPMLRRVVAVNGNVITMSEALNTGVLAGAIVTNQEPVLKSVGYLAS</sequence>
<dbReference type="SUPFAM" id="SSF51126">
    <property type="entry name" value="Pectin lyase-like"/>
    <property type="match status" value="1"/>
</dbReference>
<gene>
    <name evidence="1" type="ORF">HZF05_17900</name>
</gene>
<organism evidence="1 2">
    <name type="scientific">Sphingomonas chungangi</name>
    <dbReference type="NCBI Taxonomy" id="2683589"/>
    <lineage>
        <taxon>Bacteria</taxon>
        <taxon>Pseudomonadati</taxon>
        <taxon>Pseudomonadota</taxon>
        <taxon>Alphaproteobacteria</taxon>
        <taxon>Sphingomonadales</taxon>
        <taxon>Sphingomonadaceae</taxon>
        <taxon>Sphingomonas</taxon>
    </lineage>
</organism>
<dbReference type="RefSeq" id="WP_160363863.1">
    <property type="nucleotide sequence ID" value="NZ_JACEIB010000027.1"/>
</dbReference>
<evidence type="ECO:0000313" key="2">
    <source>
        <dbReference type="Proteomes" id="UP000570166"/>
    </source>
</evidence>
<evidence type="ECO:0000313" key="1">
    <source>
        <dbReference type="EMBL" id="MBA2935957.1"/>
    </source>
</evidence>
<reference evidence="1 2" key="1">
    <citation type="submission" date="2020-07" db="EMBL/GenBank/DDBJ databases">
        <authorList>
            <person name="Sun Q."/>
        </authorList>
    </citation>
    <scope>NUCLEOTIDE SEQUENCE [LARGE SCALE GENOMIC DNA]</scope>
    <source>
        <strain evidence="1 2">CGMCC 1.13654</strain>
    </source>
</reference>
<accession>A0A838LAA3</accession>
<dbReference type="AlphaFoldDB" id="A0A838LAA3"/>
<keyword evidence="2" id="KW-1185">Reference proteome</keyword>
<protein>
    <submittedName>
        <fullName evidence="1">Uncharacterized protein</fullName>
    </submittedName>
</protein>
<name>A0A838LAA3_9SPHN</name>
<comment type="caution">
    <text evidence="1">The sequence shown here is derived from an EMBL/GenBank/DDBJ whole genome shotgun (WGS) entry which is preliminary data.</text>
</comment>